<gene>
    <name evidence="1" type="ORF">GCM10011512_07830</name>
</gene>
<comment type="caution">
    <text evidence="1">The sequence shown here is derived from an EMBL/GenBank/DDBJ whole genome shotgun (WGS) entry which is preliminary data.</text>
</comment>
<protein>
    <submittedName>
        <fullName evidence="1">Potassium-transporting ATPase subunit F</fullName>
    </submittedName>
</protein>
<dbReference type="SUPFAM" id="SSF55961">
    <property type="entry name" value="Bet v1-like"/>
    <property type="match status" value="1"/>
</dbReference>
<dbReference type="InterPro" id="IPR019587">
    <property type="entry name" value="Polyketide_cyclase/dehydratase"/>
</dbReference>
<evidence type="ECO:0000313" key="1">
    <source>
        <dbReference type="EMBL" id="GGC83502.1"/>
    </source>
</evidence>
<proteinExistence type="predicted"/>
<reference evidence="2" key="1">
    <citation type="journal article" date="2019" name="Int. J. Syst. Evol. Microbiol.">
        <title>The Global Catalogue of Microorganisms (GCM) 10K type strain sequencing project: providing services to taxonomists for standard genome sequencing and annotation.</title>
        <authorList>
            <consortium name="The Broad Institute Genomics Platform"/>
            <consortium name="The Broad Institute Genome Sequencing Center for Infectious Disease"/>
            <person name="Wu L."/>
            <person name="Ma J."/>
        </authorList>
    </citation>
    <scope>NUCLEOTIDE SEQUENCE [LARGE SCALE GENOMIC DNA]</scope>
    <source>
        <strain evidence="2">CGMCC 1.15480</strain>
    </source>
</reference>
<organism evidence="1 2">
    <name type="scientific">Tersicoccus solisilvae</name>
    <dbReference type="NCBI Taxonomy" id="1882339"/>
    <lineage>
        <taxon>Bacteria</taxon>
        <taxon>Bacillati</taxon>
        <taxon>Actinomycetota</taxon>
        <taxon>Actinomycetes</taxon>
        <taxon>Micrococcales</taxon>
        <taxon>Micrococcaceae</taxon>
        <taxon>Tersicoccus</taxon>
    </lineage>
</organism>
<dbReference type="Proteomes" id="UP000597761">
    <property type="component" value="Unassembled WGS sequence"/>
</dbReference>
<dbReference type="Pfam" id="PF10604">
    <property type="entry name" value="Polyketide_cyc2"/>
    <property type="match status" value="1"/>
</dbReference>
<dbReference type="CDD" id="cd07818">
    <property type="entry name" value="SRPBCC_1"/>
    <property type="match status" value="1"/>
</dbReference>
<keyword evidence="2" id="KW-1185">Reference proteome</keyword>
<sequence>MSSFAISRSRVIDAPAETLFPLVDDFHRWTAWSPWEGLDPQMERTYAGPDRGVGARYTWRGNRKAGSGSMEILESVPHTRIHLRLEFSRPMKAVNPTTFTFDAAGPGSTRVTWTMTGENRGLGRIFALVVPMDKLVGKDFEKGLDQLAIAAAGSAPGDTGRAEDA</sequence>
<dbReference type="EMBL" id="BMJI01000002">
    <property type="protein sequence ID" value="GGC83502.1"/>
    <property type="molecule type" value="Genomic_DNA"/>
</dbReference>
<name>A0ABQ1NRA0_9MICC</name>
<dbReference type="InterPro" id="IPR023393">
    <property type="entry name" value="START-like_dom_sf"/>
</dbReference>
<accession>A0ABQ1NRA0</accession>
<dbReference type="RefSeq" id="WP_188666490.1">
    <property type="nucleotide sequence ID" value="NZ_BMJI01000002.1"/>
</dbReference>
<dbReference type="Gene3D" id="3.30.530.20">
    <property type="match status" value="1"/>
</dbReference>
<evidence type="ECO:0000313" key="2">
    <source>
        <dbReference type="Proteomes" id="UP000597761"/>
    </source>
</evidence>